<gene>
    <name evidence="1" type="ORF">Tci_591907</name>
</gene>
<accession>A0A699JAV5</accession>
<proteinExistence type="predicted"/>
<organism evidence="1">
    <name type="scientific">Tanacetum cinerariifolium</name>
    <name type="common">Dalmatian daisy</name>
    <name type="synonym">Chrysanthemum cinerariifolium</name>
    <dbReference type="NCBI Taxonomy" id="118510"/>
    <lineage>
        <taxon>Eukaryota</taxon>
        <taxon>Viridiplantae</taxon>
        <taxon>Streptophyta</taxon>
        <taxon>Embryophyta</taxon>
        <taxon>Tracheophyta</taxon>
        <taxon>Spermatophyta</taxon>
        <taxon>Magnoliopsida</taxon>
        <taxon>eudicotyledons</taxon>
        <taxon>Gunneridae</taxon>
        <taxon>Pentapetalae</taxon>
        <taxon>asterids</taxon>
        <taxon>campanulids</taxon>
        <taxon>Asterales</taxon>
        <taxon>Asteraceae</taxon>
        <taxon>Asteroideae</taxon>
        <taxon>Anthemideae</taxon>
        <taxon>Anthemidinae</taxon>
        <taxon>Tanacetum</taxon>
    </lineage>
</organism>
<comment type="caution">
    <text evidence="1">The sequence shown here is derived from an EMBL/GenBank/DDBJ whole genome shotgun (WGS) entry which is preliminary data.</text>
</comment>
<dbReference type="AlphaFoldDB" id="A0A699JAV5"/>
<feature type="non-terminal residue" evidence="1">
    <location>
        <position position="305"/>
    </location>
</feature>
<evidence type="ECO:0008006" key="2">
    <source>
        <dbReference type="Google" id="ProtNLM"/>
    </source>
</evidence>
<dbReference type="EMBL" id="BKCJ010384407">
    <property type="protein sequence ID" value="GFA19935.1"/>
    <property type="molecule type" value="Genomic_DNA"/>
</dbReference>
<protein>
    <recommendedName>
        <fullName evidence="2">Integrase, catalytic region, zinc finger, CCHC-type, peptidase aspartic, catalytic</fullName>
    </recommendedName>
</protein>
<sequence>MKLYIENRKNGRMILNSVENGPLIWPTVKEIGETRKKKYEELSTLEKLQADYDLKATNIFLHGLPLNVYAIVNHHKVSKEIWVIVKLLMQSTSLSLQEQECKLYDEFDKFTLVKGETPYQYYWRFAQLINDMHILNMTMRPVQVNTKFLKNLLPEWSKFMMDATIQDDRVTVQQVQERQVQRYAGTGYKGNATSSGANNAGGHTRVVKCYNYQAGISIDLGITDFHDVQPTIIHNVAFQTDDLDDYDSDCDDISSTKAVLMANHLNYGSDVVSKVPNLETYQNDMDNQSVQAMQHFKQTPIVGYL</sequence>
<name>A0A699JAV5_TANCI</name>
<evidence type="ECO:0000313" key="1">
    <source>
        <dbReference type="EMBL" id="GFA19935.1"/>
    </source>
</evidence>
<reference evidence="1" key="1">
    <citation type="journal article" date="2019" name="Sci. Rep.">
        <title>Draft genome of Tanacetum cinerariifolium, the natural source of mosquito coil.</title>
        <authorList>
            <person name="Yamashiro T."/>
            <person name="Shiraishi A."/>
            <person name="Satake H."/>
            <person name="Nakayama K."/>
        </authorList>
    </citation>
    <scope>NUCLEOTIDE SEQUENCE</scope>
</reference>